<sequence length="106" mass="12309">QQDSPSMGYEAEGGYDAYITFTPKVNTTHVRARGWYYYLHQDWAGPEWFVHEICQFSVPGSQNGWTEVDSVKPCVLTKDVQYTFRVTIFGGDTMWHKMMWLESVEG</sequence>
<name>X1DH52_9ZZZZ</name>
<gene>
    <name evidence="1" type="ORF">S03H2_01370</name>
</gene>
<accession>X1DH52</accession>
<reference evidence="1" key="1">
    <citation type="journal article" date="2014" name="Front. Microbiol.">
        <title>High frequency of phylogenetically diverse reductive dehalogenase-homologous genes in deep subseafloor sedimentary metagenomes.</title>
        <authorList>
            <person name="Kawai M."/>
            <person name="Futagami T."/>
            <person name="Toyoda A."/>
            <person name="Takaki Y."/>
            <person name="Nishi S."/>
            <person name="Hori S."/>
            <person name="Arai W."/>
            <person name="Tsubouchi T."/>
            <person name="Morono Y."/>
            <person name="Uchiyama I."/>
            <person name="Ito T."/>
            <person name="Fujiyama A."/>
            <person name="Inagaki F."/>
            <person name="Takami H."/>
        </authorList>
    </citation>
    <scope>NUCLEOTIDE SEQUENCE</scope>
    <source>
        <strain evidence="1">Expedition CK06-06</strain>
    </source>
</reference>
<dbReference type="AlphaFoldDB" id="X1DH52"/>
<dbReference type="EMBL" id="BARU01000395">
    <property type="protein sequence ID" value="GAH20211.1"/>
    <property type="molecule type" value="Genomic_DNA"/>
</dbReference>
<proteinExistence type="predicted"/>
<feature type="non-terminal residue" evidence="1">
    <location>
        <position position="1"/>
    </location>
</feature>
<evidence type="ECO:0000313" key="1">
    <source>
        <dbReference type="EMBL" id="GAH20211.1"/>
    </source>
</evidence>
<organism evidence="1">
    <name type="scientific">marine sediment metagenome</name>
    <dbReference type="NCBI Taxonomy" id="412755"/>
    <lineage>
        <taxon>unclassified sequences</taxon>
        <taxon>metagenomes</taxon>
        <taxon>ecological metagenomes</taxon>
    </lineage>
</organism>
<comment type="caution">
    <text evidence="1">The sequence shown here is derived from an EMBL/GenBank/DDBJ whole genome shotgun (WGS) entry which is preliminary data.</text>
</comment>
<protein>
    <submittedName>
        <fullName evidence="1">Uncharacterized protein</fullName>
    </submittedName>
</protein>